<evidence type="ECO:0000259" key="2">
    <source>
        <dbReference type="Pfam" id="PF09152"/>
    </source>
</evidence>
<accession>A0A4Q2TZ47</accession>
<dbReference type="OrthoDB" id="4569478at2"/>
<gene>
    <name evidence="3" type="ORF">D3273_26205</name>
</gene>
<feature type="domain" description="DUF1937" evidence="2">
    <location>
        <begin position="100"/>
        <end position="200"/>
    </location>
</feature>
<name>A0A4Q2TZ47_9HYPH</name>
<feature type="compositionally biased region" description="Basic and acidic residues" evidence="1">
    <location>
        <begin position="1"/>
        <end position="12"/>
    </location>
</feature>
<dbReference type="Gene3D" id="3.40.50.10400">
    <property type="entry name" value="Hypothetical protein PA1492"/>
    <property type="match status" value="1"/>
</dbReference>
<feature type="compositionally biased region" description="Basic residues" evidence="1">
    <location>
        <begin position="13"/>
        <end position="27"/>
    </location>
</feature>
<reference evidence="3 4" key="2">
    <citation type="submission" date="2019-02" db="EMBL/GenBank/DDBJ databases">
        <title>'Lichenibacterium ramalinii' gen. nov. sp. nov., 'Lichenibacterium minor' gen. nov. sp. nov.</title>
        <authorList>
            <person name="Pankratov T."/>
        </authorList>
    </citation>
    <scope>NUCLEOTIDE SEQUENCE [LARGE SCALE GENOMIC DNA]</scope>
    <source>
        <strain evidence="3 4">RmlP026</strain>
    </source>
</reference>
<feature type="compositionally biased region" description="Basic and acidic residues" evidence="1">
    <location>
        <begin position="28"/>
        <end position="51"/>
    </location>
</feature>
<reference evidence="3 4" key="1">
    <citation type="submission" date="2018-12" db="EMBL/GenBank/DDBJ databases">
        <authorList>
            <person name="Grouzdev D.S."/>
            <person name="Krutkina M.S."/>
        </authorList>
    </citation>
    <scope>NUCLEOTIDE SEQUENCE [LARGE SCALE GENOMIC DNA]</scope>
    <source>
        <strain evidence="3 4">RmlP026</strain>
    </source>
</reference>
<dbReference type="Pfam" id="PF09152">
    <property type="entry name" value="DUF1937"/>
    <property type="match status" value="1"/>
</dbReference>
<dbReference type="InterPro" id="IPR015235">
    <property type="entry name" value="DUF1937"/>
</dbReference>
<comment type="caution">
    <text evidence="3">The sequence shown here is derived from an EMBL/GenBank/DDBJ whole genome shotgun (WGS) entry which is preliminary data.</text>
</comment>
<keyword evidence="4" id="KW-1185">Reference proteome</keyword>
<evidence type="ECO:0000313" key="4">
    <source>
        <dbReference type="Proteomes" id="UP000290759"/>
    </source>
</evidence>
<evidence type="ECO:0000256" key="1">
    <source>
        <dbReference type="SAM" id="MobiDB-lite"/>
    </source>
</evidence>
<evidence type="ECO:0000313" key="3">
    <source>
        <dbReference type="EMBL" id="RYC29010.1"/>
    </source>
</evidence>
<organism evidence="3 4">
    <name type="scientific">Lichenibacterium minor</name>
    <dbReference type="NCBI Taxonomy" id="2316528"/>
    <lineage>
        <taxon>Bacteria</taxon>
        <taxon>Pseudomonadati</taxon>
        <taxon>Pseudomonadota</taxon>
        <taxon>Alphaproteobacteria</taxon>
        <taxon>Hyphomicrobiales</taxon>
        <taxon>Lichenihabitantaceae</taxon>
        <taxon>Lichenibacterium</taxon>
    </lineage>
</organism>
<dbReference type="SUPFAM" id="SSF52309">
    <property type="entry name" value="N-(deoxy)ribosyltransferase-like"/>
    <property type="match status" value="1"/>
</dbReference>
<dbReference type="EMBL" id="QYBB01000079">
    <property type="protein sequence ID" value="RYC29010.1"/>
    <property type="molecule type" value="Genomic_DNA"/>
</dbReference>
<feature type="compositionally biased region" description="Polar residues" evidence="1">
    <location>
        <begin position="54"/>
        <end position="64"/>
    </location>
</feature>
<dbReference type="Proteomes" id="UP000290759">
    <property type="component" value="Unassembled WGS sequence"/>
</dbReference>
<sequence length="219" mass="24070">MRHRFGDPGPRARRDHARPPRARPGRRPQREPRARRRADPRPPRRPEDRRMTHPTPQETAMSVPANSANGFILMPGTSPDTALGIRALAPCLKKRDVYWYVGTPYSKYADGIHMAAACAAAITGALLKAEVAAFSPIAHSHPVAMEAGLDALDHTIWMPLDEHFMANAHGLIVVMMEGWQESKGLALEVDAFRGTRKPIVYLDPYIGGALPRPGAPRAA</sequence>
<feature type="region of interest" description="Disordered" evidence="1">
    <location>
        <begin position="1"/>
        <end position="64"/>
    </location>
</feature>
<proteinExistence type="predicted"/>
<dbReference type="AlphaFoldDB" id="A0A4Q2TZ47"/>
<protein>
    <submittedName>
        <fullName evidence="3">DUF1937 family protein</fullName>
    </submittedName>
</protein>